<reference evidence="2 3" key="1">
    <citation type="submission" date="2023-01" db="EMBL/GenBank/DDBJ databases">
        <authorList>
            <person name="Whitehead M."/>
        </authorList>
    </citation>
    <scope>NUCLEOTIDE SEQUENCE [LARGE SCALE GENOMIC DNA]</scope>
</reference>
<organism evidence="2 3">
    <name type="scientific">Macrosiphum euphorbiae</name>
    <name type="common">potato aphid</name>
    <dbReference type="NCBI Taxonomy" id="13131"/>
    <lineage>
        <taxon>Eukaryota</taxon>
        <taxon>Metazoa</taxon>
        <taxon>Ecdysozoa</taxon>
        <taxon>Arthropoda</taxon>
        <taxon>Hexapoda</taxon>
        <taxon>Insecta</taxon>
        <taxon>Pterygota</taxon>
        <taxon>Neoptera</taxon>
        <taxon>Paraneoptera</taxon>
        <taxon>Hemiptera</taxon>
        <taxon>Sternorrhyncha</taxon>
        <taxon>Aphidomorpha</taxon>
        <taxon>Aphidoidea</taxon>
        <taxon>Aphididae</taxon>
        <taxon>Macrosiphini</taxon>
        <taxon>Macrosiphum</taxon>
    </lineage>
</organism>
<gene>
    <name evidence="2" type="ORF">MEUPH1_LOCUS24048</name>
</gene>
<proteinExistence type="predicted"/>
<evidence type="ECO:0000313" key="3">
    <source>
        <dbReference type="Proteomes" id="UP001160148"/>
    </source>
</evidence>
<dbReference type="PROSITE" id="PS50878">
    <property type="entry name" value="RT_POL"/>
    <property type="match status" value="1"/>
</dbReference>
<protein>
    <recommendedName>
        <fullName evidence="1">Reverse transcriptase domain-containing protein</fullName>
    </recommendedName>
</protein>
<dbReference type="EMBL" id="CARXXK010000090">
    <property type="protein sequence ID" value="CAI6369861.1"/>
    <property type="molecule type" value="Genomic_DNA"/>
</dbReference>
<dbReference type="InterPro" id="IPR000477">
    <property type="entry name" value="RT_dom"/>
</dbReference>
<accession>A0AAV0XR73</accession>
<name>A0AAV0XR73_9HEMI</name>
<dbReference type="CDD" id="cd01650">
    <property type="entry name" value="RT_nLTR_like"/>
    <property type="match status" value="1"/>
</dbReference>
<evidence type="ECO:0000313" key="2">
    <source>
        <dbReference type="EMBL" id="CAI6369861.1"/>
    </source>
</evidence>
<evidence type="ECO:0000259" key="1">
    <source>
        <dbReference type="PROSITE" id="PS50878"/>
    </source>
</evidence>
<dbReference type="PANTHER" id="PTHR19446">
    <property type="entry name" value="REVERSE TRANSCRIPTASES"/>
    <property type="match status" value="1"/>
</dbReference>
<dbReference type="InterPro" id="IPR043502">
    <property type="entry name" value="DNA/RNA_pol_sf"/>
</dbReference>
<dbReference type="Pfam" id="PF00078">
    <property type="entry name" value="RVT_1"/>
    <property type="match status" value="2"/>
</dbReference>
<dbReference type="Proteomes" id="UP001160148">
    <property type="component" value="Unassembled WGS sequence"/>
</dbReference>
<dbReference type="SUPFAM" id="SSF56672">
    <property type="entry name" value="DNA/RNA polymerases"/>
    <property type="match status" value="1"/>
</dbReference>
<dbReference type="AlphaFoldDB" id="A0AAV0XR73"/>
<dbReference type="GO" id="GO:0071897">
    <property type="term" value="P:DNA biosynthetic process"/>
    <property type="evidence" value="ECO:0007669"/>
    <property type="project" value="UniProtKB-ARBA"/>
</dbReference>
<keyword evidence="3" id="KW-1185">Reference proteome</keyword>
<feature type="domain" description="Reverse transcriptase" evidence="1">
    <location>
        <begin position="19"/>
        <end position="215"/>
    </location>
</feature>
<comment type="caution">
    <text evidence="2">The sequence shown here is derived from an EMBL/GenBank/DDBJ whole genome shotgun (WGS) entry which is preliminary data.</text>
</comment>
<sequence>MVKMFDDEALKPLVNIINDIIYNGLIPNSFKLSIITPIHKKGSKTNVENYRPISLLTTFSKIFERVIKLRLANYLEENMLLPPTQFGFRKGFSTEHGITSLTQTILDYIDTKKKNDWNIHVSEQSILSESKTMICGVPQGTVLSPLLYIIYVLELSNLKLDGSIYSYADDTALVVTGETWQSVAKIAENSLSKIIEWFSNNNLSLNYNKTVYFTF</sequence>